<feature type="domain" description="Spi protease inhibitor" evidence="3">
    <location>
        <begin position="28"/>
        <end position="125"/>
    </location>
</feature>
<keyword evidence="5" id="KW-1185">Reference proteome</keyword>
<protein>
    <recommendedName>
        <fullName evidence="6">Peptidase C39-like domain-containing protein</fullName>
    </recommendedName>
</protein>
<dbReference type="InterPro" id="IPR044934">
    <property type="entry name" value="Streptopain_sf"/>
</dbReference>
<feature type="chain" id="PRO_5038835750" description="Peptidase C39-like domain-containing protein" evidence="1">
    <location>
        <begin position="24"/>
        <end position="397"/>
    </location>
</feature>
<dbReference type="EMBL" id="LKHP01000007">
    <property type="protein sequence ID" value="KRQ86675.1"/>
    <property type="molecule type" value="Genomic_DNA"/>
</dbReference>
<feature type="signal peptide" evidence="1">
    <location>
        <begin position="1"/>
        <end position="23"/>
    </location>
</feature>
<proteinExistence type="predicted"/>
<dbReference type="Gene3D" id="3.90.70.50">
    <property type="entry name" value="Peptidase C10, streptopain"/>
    <property type="match status" value="1"/>
</dbReference>
<feature type="domain" description="Peptidase C39-like" evidence="2">
    <location>
        <begin position="228"/>
        <end position="373"/>
    </location>
</feature>
<gene>
    <name evidence="4" type="ORF">ABG79_01422</name>
</gene>
<dbReference type="Pfam" id="PF13529">
    <property type="entry name" value="Peptidase_C39_2"/>
    <property type="match status" value="1"/>
</dbReference>
<evidence type="ECO:0000259" key="3">
    <source>
        <dbReference type="Pfam" id="PF13734"/>
    </source>
</evidence>
<dbReference type="AlphaFoldDB" id="A0A0R3JT31"/>
<evidence type="ECO:0008006" key="6">
    <source>
        <dbReference type="Google" id="ProtNLM"/>
    </source>
</evidence>
<dbReference type="Proteomes" id="UP000052015">
    <property type="component" value="Unassembled WGS sequence"/>
</dbReference>
<dbReference type="SUPFAM" id="SSF54001">
    <property type="entry name" value="Cysteine proteinases"/>
    <property type="match status" value="1"/>
</dbReference>
<accession>A0A0R3JT31</accession>
<evidence type="ECO:0000256" key="1">
    <source>
        <dbReference type="SAM" id="SignalP"/>
    </source>
</evidence>
<organism evidence="4 5">
    <name type="scientific">Caloramator mitchellensis</name>
    <dbReference type="NCBI Taxonomy" id="908809"/>
    <lineage>
        <taxon>Bacteria</taxon>
        <taxon>Bacillati</taxon>
        <taxon>Bacillota</taxon>
        <taxon>Clostridia</taxon>
        <taxon>Eubacteriales</taxon>
        <taxon>Clostridiaceae</taxon>
        <taxon>Caloramator</taxon>
    </lineage>
</organism>
<evidence type="ECO:0000259" key="2">
    <source>
        <dbReference type="Pfam" id="PF13529"/>
    </source>
</evidence>
<reference evidence="4 5" key="1">
    <citation type="submission" date="2015-09" db="EMBL/GenBank/DDBJ databases">
        <title>Draft genome sequence of a Caloramator mitchellensis, a moderate thermophile from the Great Artesian Basin of Australia.</title>
        <authorList>
            <person name="Patel B.K."/>
        </authorList>
    </citation>
    <scope>NUCLEOTIDE SEQUENCE [LARGE SCALE GENOMIC DNA]</scope>
    <source>
        <strain evidence="4 5">VF08</strain>
    </source>
</reference>
<comment type="caution">
    <text evidence="4">The sequence shown here is derived from an EMBL/GenBank/DDBJ whole genome shotgun (WGS) entry which is preliminary data.</text>
</comment>
<dbReference type="Pfam" id="PF13734">
    <property type="entry name" value="Inhibitor_I69"/>
    <property type="match status" value="1"/>
</dbReference>
<dbReference type="InterPro" id="IPR038765">
    <property type="entry name" value="Papain-like_cys_pep_sf"/>
</dbReference>
<dbReference type="RefSeq" id="WP_057978564.1">
    <property type="nucleotide sequence ID" value="NZ_LKHP01000007.1"/>
</dbReference>
<keyword evidence="1" id="KW-0732">Signal</keyword>
<evidence type="ECO:0000313" key="4">
    <source>
        <dbReference type="EMBL" id="KRQ86675.1"/>
    </source>
</evidence>
<name>A0A0R3JT31_CALMK</name>
<dbReference type="OrthoDB" id="2666872at2"/>
<sequence length="397" mass="45085">MKKIFILLITFVFLMTNTVVTFASTKTKYVSEKEAIKAAEKFIKKISKHDNGWNYEKLDTPILLSDLKGNKNAYMVKLINQGKAVGYIIVSATKDKMPVLAASLSTPPDEQLEEIKQKAQQLIDNNRKLGNPKYYYINPLMYIVELPIIENGKEVDKTFYNTKSKEFVDKQTIDLLKNIDIQPTNAVEANKVWEATLNDDSLNSSIEVSPQGYSEKYNDITAFDSINYNQDASSYPENACGPTAGAMLLQYWKTKGYPNIRGVSYYGSVGRFIDHLKIDMNTGSLGTTAPNWLSGVLHHANVEGGYHFQGSHSTPPSYSTYTSEIDKSKPVGIRFNNLPYISGHYYSWHFVLGRGYYYDTSLGDREIKINDSWGGTDWFNYDEYYDHLTFIYITPAN</sequence>
<dbReference type="InterPro" id="IPR025896">
    <property type="entry name" value="Spi_Prtas-inh"/>
</dbReference>
<dbReference type="InterPro" id="IPR039564">
    <property type="entry name" value="Peptidase_C39-like"/>
</dbReference>
<evidence type="ECO:0000313" key="5">
    <source>
        <dbReference type="Proteomes" id="UP000052015"/>
    </source>
</evidence>